<organism evidence="1 2">
    <name type="scientific">Agrobacterium tomkonis CFBP 6623</name>
    <dbReference type="NCBI Taxonomy" id="1183432"/>
    <lineage>
        <taxon>Bacteria</taxon>
        <taxon>Pseudomonadati</taxon>
        <taxon>Pseudomonadota</taxon>
        <taxon>Alphaproteobacteria</taxon>
        <taxon>Hyphomicrobiales</taxon>
        <taxon>Rhizobiaceae</taxon>
        <taxon>Rhizobium/Agrobacterium group</taxon>
        <taxon>Agrobacterium</taxon>
        <taxon>Agrobacterium tumefaciens complex</taxon>
    </lineage>
</organism>
<dbReference type="EMBL" id="FBWK01000049">
    <property type="protein sequence ID" value="CUX52515.1"/>
    <property type="molecule type" value="Genomic_DNA"/>
</dbReference>
<dbReference type="Proteomes" id="UP000191988">
    <property type="component" value="Unassembled WGS sequence"/>
</dbReference>
<name>A0A1S7RHF3_9HYPH</name>
<gene>
    <name evidence="1" type="ORF">AGR3A_Lc130462</name>
</gene>
<evidence type="ECO:0000313" key="1">
    <source>
        <dbReference type="EMBL" id="CUX52515.1"/>
    </source>
</evidence>
<evidence type="ECO:0000313" key="2">
    <source>
        <dbReference type="Proteomes" id="UP000191988"/>
    </source>
</evidence>
<dbReference type="STRING" id="1183432.AGR3A_Lc130462"/>
<accession>A0A1S7RHF3</accession>
<keyword evidence="2" id="KW-1185">Reference proteome</keyword>
<proteinExistence type="predicted"/>
<dbReference type="AlphaFoldDB" id="A0A1S7RHF3"/>
<sequence>MCGHPPKRLPSTIAAEMTLRNAASSILRRARPVRPAGSRMLSAETRRKIAVIRLYKPNLLGHSRLYWGTELQCNGISSAAEEICGG</sequence>
<reference evidence="2" key="1">
    <citation type="submission" date="2016-01" db="EMBL/GenBank/DDBJ databases">
        <authorList>
            <person name="Regsiter A."/>
            <person name="william w."/>
        </authorList>
    </citation>
    <scope>NUCLEOTIDE SEQUENCE [LARGE SCALE GENOMIC DNA]</scope>
    <source>
        <strain evidence="2">CFBP 6623</strain>
    </source>
</reference>
<protein>
    <submittedName>
        <fullName evidence="1">Uncharacterized protein</fullName>
    </submittedName>
</protein>